<evidence type="ECO:0000256" key="3">
    <source>
        <dbReference type="ARBA" id="ARBA00023125"/>
    </source>
</evidence>
<keyword evidence="8" id="KW-1185">Reference proteome</keyword>
<dbReference type="PANTHER" id="PTHR13059:SF13">
    <property type="entry name" value="PROTEIN CAPICUA HOMOLOG"/>
    <property type="match status" value="1"/>
</dbReference>
<evidence type="ECO:0000259" key="6">
    <source>
        <dbReference type="Pfam" id="PF25981"/>
    </source>
</evidence>
<keyword evidence="3" id="KW-0238">DNA-binding</keyword>
<evidence type="ECO:0000256" key="2">
    <source>
        <dbReference type="ARBA" id="ARBA00023015"/>
    </source>
</evidence>
<dbReference type="OrthoDB" id="2377365at2759"/>
<comment type="caution">
    <text evidence="7">The sequence shown here is derived from an EMBL/GenBank/DDBJ whole genome shotgun (WGS) entry which is preliminary data.</text>
</comment>
<evidence type="ECO:0000256" key="5">
    <source>
        <dbReference type="ARBA" id="ARBA00023242"/>
    </source>
</evidence>
<keyword evidence="2" id="KW-0805">Transcription regulation</keyword>
<evidence type="ECO:0000313" key="8">
    <source>
        <dbReference type="Proteomes" id="UP000746747"/>
    </source>
</evidence>
<keyword evidence="5" id="KW-0539">Nucleus</keyword>
<keyword evidence="1" id="KW-0597">Phosphoprotein</keyword>
<reference evidence="7" key="1">
    <citation type="submission" date="2021-09" db="EMBL/GenBank/DDBJ databases">
        <authorList>
            <consortium name="Pathogen Informatics"/>
        </authorList>
    </citation>
    <scope>NUCLEOTIDE SEQUENCE</scope>
</reference>
<dbReference type="InterPro" id="IPR058606">
    <property type="entry name" value="HTH_Cic_C"/>
</dbReference>
<dbReference type="PANTHER" id="PTHR13059">
    <property type="entry name" value="HMG-BOX TRANSCRIPTION FACTOR BBX"/>
    <property type="match status" value="1"/>
</dbReference>
<dbReference type="AlphaFoldDB" id="A0A8J2MEX3"/>
<sequence length="207" mass="23104">MFVKCSSGTATLPSTPSALLRTILEKQKCSKGDYDRKEISLNIPHVVQSTPKTPAIASVRYDSSFFFGPNFNPAALHDQVNKIFHDDSVSPLPLCSPRTPKTPLDGSIEKSASRKLLDHRRQLVVELLEEYGMFPSGQAISAFQTKYRQFFPSKQALTLKIREMRQKMMASVQSPITPSPDCSFSQKQNNLFVKQSVCTSSAEHCCK</sequence>
<accession>A0A8J2MEX3</accession>
<dbReference type="EMBL" id="CAKAEH010001967">
    <property type="protein sequence ID" value="CAG9540486.1"/>
    <property type="molecule type" value="Genomic_DNA"/>
</dbReference>
<keyword evidence="4" id="KW-0804">Transcription</keyword>
<dbReference type="InterPro" id="IPR052412">
    <property type="entry name" value="CC-Dev_Transcription_Reg"/>
</dbReference>
<dbReference type="GO" id="GO:0000981">
    <property type="term" value="F:DNA-binding transcription factor activity, RNA polymerase II-specific"/>
    <property type="evidence" value="ECO:0007669"/>
    <property type="project" value="TreeGrafter"/>
</dbReference>
<evidence type="ECO:0000256" key="1">
    <source>
        <dbReference type="ARBA" id="ARBA00022553"/>
    </source>
</evidence>
<dbReference type="GO" id="GO:0000977">
    <property type="term" value="F:RNA polymerase II transcription regulatory region sequence-specific DNA binding"/>
    <property type="evidence" value="ECO:0007669"/>
    <property type="project" value="TreeGrafter"/>
</dbReference>
<protein>
    <recommendedName>
        <fullName evidence="6">Protein capicua homolog-like C-terminal tri-helical domain-containing protein</fullName>
    </recommendedName>
</protein>
<evidence type="ECO:0000313" key="7">
    <source>
        <dbReference type="EMBL" id="CAG9540486.1"/>
    </source>
</evidence>
<gene>
    <name evidence="7" type="ORF">CJOHNSTONI_LOCUS9994</name>
</gene>
<dbReference type="Proteomes" id="UP000746747">
    <property type="component" value="Unassembled WGS sequence"/>
</dbReference>
<dbReference type="Pfam" id="PF25981">
    <property type="entry name" value="HTH_Cic_C"/>
    <property type="match status" value="1"/>
</dbReference>
<name>A0A8J2MEX3_9BILA</name>
<organism evidence="7 8">
    <name type="scientific">Cercopithifilaria johnstoni</name>
    <dbReference type="NCBI Taxonomy" id="2874296"/>
    <lineage>
        <taxon>Eukaryota</taxon>
        <taxon>Metazoa</taxon>
        <taxon>Ecdysozoa</taxon>
        <taxon>Nematoda</taxon>
        <taxon>Chromadorea</taxon>
        <taxon>Rhabditida</taxon>
        <taxon>Spirurina</taxon>
        <taxon>Spiruromorpha</taxon>
        <taxon>Filarioidea</taxon>
        <taxon>Onchocercidae</taxon>
        <taxon>Cercopithifilaria</taxon>
    </lineage>
</organism>
<proteinExistence type="predicted"/>
<evidence type="ECO:0000256" key="4">
    <source>
        <dbReference type="ARBA" id="ARBA00023163"/>
    </source>
</evidence>
<dbReference type="GO" id="GO:0005634">
    <property type="term" value="C:nucleus"/>
    <property type="evidence" value="ECO:0007669"/>
    <property type="project" value="TreeGrafter"/>
</dbReference>
<feature type="domain" description="Protein capicua homolog-like C-terminal tri-helical" evidence="6">
    <location>
        <begin position="115"/>
        <end position="169"/>
    </location>
</feature>